<sequence length="299" mass="33052">MELGTHYSRACCEIIAAEGGVSGLMRLIRVLNRSKPHLDLLIGVLNVLNSICHHQFLVPAVFCAEDSIAVLTERLQFFRDQEDVFMSAMAVLRKVLEYPGHALEVARMPNIIKQWEGIAQIILRKIDMEQKYIARLEGQKGSDYSAKEATRKVICGAKQLEALQSMISSVLAVANAHRIEVVHHNTLPFGCHQILPTGSVNLSQPPPMPEPSWVPKNTLVRYTLRDIQVRQQEQQLAALAAAAAAAEEESPRSPRSATKYLSAATVGVTEAAKREAELQQWQARQAAGKGSESSRSKNR</sequence>
<reference evidence="5" key="1">
    <citation type="submission" date="2017-08" db="EMBL/GenBank/DDBJ databases">
        <authorList>
            <person name="Polle J.E."/>
            <person name="Barry K."/>
            <person name="Cushman J."/>
            <person name="Schmutz J."/>
            <person name="Tran D."/>
            <person name="Hathwaick L.T."/>
            <person name="Yim W.C."/>
            <person name="Jenkins J."/>
            <person name="Mckie-Krisberg Z.M."/>
            <person name="Prochnik S."/>
            <person name="Lindquist E."/>
            <person name="Dockter R.B."/>
            <person name="Adam C."/>
            <person name="Molina H."/>
            <person name="Bunkerborg J."/>
            <person name="Jin E."/>
            <person name="Buchheim M."/>
            <person name="Magnuson J."/>
        </authorList>
    </citation>
    <scope>NUCLEOTIDE SEQUENCE</scope>
    <source>
        <strain evidence="5">CCAP 19/18</strain>
    </source>
</reference>
<dbReference type="InterPro" id="IPR011989">
    <property type="entry name" value="ARM-like"/>
</dbReference>
<dbReference type="PANTHER" id="PTHR22706:SF1">
    <property type="entry name" value="ASSEMBLY FACTOR FOR SPINDLE MICROTUBULES"/>
    <property type="match status" value="1"/>
</dbReference>
<dbReference type="Proteomes" id="UP000815325">
    <property type="component" value="Unassembled WGS sequence"/>
</dbReference>
<dbReference type="PANTHER" id="PTHR22706">
    <property type="entry name" value="ASSEMBLY FACTOR FOR SPINDLE MICROTUBULES"/>
    <property type="match status" value="1"/>
</dbReference>
<name>A0ABQ7H2V9_DUNSA</name>
<evidence type="ECO:0000256" key="2">
    <source>
        <dbReference type="ARBA" id="ARBA00022490"/>
    </source>
</evidence>
<comment type="subcellular location">
    <subcellularLocation>
        <location evidence="1">Cytoplasm</location>
    </subcellularLocation>
</comment>
<evidence type="ECO:0000256" key="3">
    <source>
        <dbReference type="ARBA" id="ARBA00022860"/>
    </source>
</evidence>
<comment type="caution">
    <text evidence="5">The sequence shown here is derived from an EMBL/GenBank/DDBJ whole genome shotgun (WGS) entry which is preliminary data.</text>
</comment>
<keyword evidence="3" id="KW-0112">Calmodulin-binding</keyword>
<evidence type="ECO:0000313" key="6">
    <source>
        <dbReference type="Proteomes" id="UP000815325"/>
    </source>
</evidence>
<feature type="region of interest" description="Disordered" evidence="4">
    <location>
        <begin position="277"/>
        <end position="299"/>
    </location>
</feature>
<evidence type="ECO:0000313" key="5">
    <source>
        <dbReference type="EMBL" id="KAF5841190.1"/>
    </source>
</evidence>
<dbReference type="InterPro" id="IPR051185">
    <property type="entry name" value="ASPM"/>
</dbReference>
<dbReference type="Gene3D" id="1.25.10.10">
    <property type="entry name" value="Leucine-rich Repeat Variant"/>
    <property type="match status" value="1"/>
</dbReference>
<evidence type="ECO:0000256" key="4">
    <source>
        <dbReference type="SAM" id="MobiDB-lite"/>
    </source>
</evidence>
<evidence type="ECO:0000256" key="1">
    <source>
        <dbReference type="ARBA" id="ARBA00004496"/>
    </source>
</evidence>
<accession>A0ABQ7H2V9</accession>
<gene>
    <name evidence="5" type="ORF">DUNSADRAFT_14021</name>
</gene>
<proteinExistence type="predicted"/>
<protein>
    <submittedName>
        <fullName evidence="5">Uncharacterized protein</fullName>
    </submittedName>
</protein>
<dbReference type="EMBL" id="MU069492">
    <property type="protein sequence ID" value="KAF5841190.1"/>
    <property type="molecule type" value="Genomic_DNA"/>
</dbReference>
<keyword evidence="2" id="KW-0963">Cytoplasm</keyword>
<keyword evidence="6" id="KW-1185">Reference proteome</keyword>
<organism evidence="5 6">
    <name type="scientific">Dunaliella salina</name>
    <name type="common">Green alga</name>
    <name type="synonym">Protococcus salinus</name>
    <dbReference type="NCBI Taxonomy" id="3046"/>
    <lineage>
        <taxon>Eukaryota</taxon>
        <taxon>Viridiplantae</taxon>
        <taxon>Chlorophyta</taxon>
        <taxon>core chlorophytes</taxon>
        <taxon>Chlorophyceae</taxon>
        <taxon>CS clade</taxon>
        <taxon>Chlamydomonadales</taxon>
        <taxon>Dunaliellaceae</taxon>
        <taxon>Dunaliella</taxon>
    </lineage>
</organism>